<evidence type="ECO:0000259" key="6">
    <source>
        <dbReference type="Pfam" id="PF03081"/>
    </source>
</evidence>
<keyword evidence="4" id="KW-0653">Protein transport</keyword>
<feature type="region of interest" description="Disordered" evidence="5">
    <location>
        <begin position="180"/>
        <end position="199"/>
    </location>
</feature>
<dbReference type="InterPro" id="IPR046364">
    <property type="entry name" value="Exo70_C"/>
</dbReference>
<dbReference type="GO" id="GO:0015031">
    <property type="term" value="P:protein transport"/>
    <property type="evidence" value="ECO:0007669"/>
    <property type="project" value="UniProtKB-KW"/>
</dbReference>
<keyword evidence="2 4" id="KW-0813">Transport</keyword>
<sequence length="691" mass="78447">MEEIDEQFRVAERCEKVISGKVKSNVEDYLQATYRINEAMLYMTKNETYMSSASMSRTLKLYHNQARDELLEYFRELMTRNCGLTVQAIGKPPLVEYRSKGKHDIFSDHDAQEVRAIAQCLLTVGDPEGDRRRDLAIDEYVAVRRIASLDNIKKLRAMASLSPQDANKLIAQSKNFFKQKSNDDGTLGNGDSQKSMETMPEEGLEWRSQSPYKNGHHPWLNMIKVTLVVLEEEVKLWRRLLPLDMESCVRAYEAIARPLIDKLKESAAMSLLHLVGEESQLKGIEGEASIVCLDLFMGIEKSYSKLEAALSPLNMTGTIMTKDLSFIRSMMCDGVGRALVTMIESVRENKKTVTPTATVHVVTSNCVRAIRRLLRCEDSFSIYVTRQLELDNDSQAPKHAGRRGNFQQAVGIEHSSFAFNRSDNLFHRLRMILSTANTVKQNNRNEKETRQACKLVLGPFVLALTEALVVYLQEVTFRNPYQTSTGPGAESMIARKCKEAPLHLFMCNNCLYLTQFFEALMEKEGNLVSAVDASALRIFDAVDASSDSDQQGATLEEQLAKLHNQAVERFVRCGWEDLLSHCALVEESQLKKVTGKSHLTLESGRLLKKKFESFSEDFDELISTERKLAVPDITLRNRLRDRISDALLQPYTDFFNKYSKVQFSKKNMEKYLDHPPGYVEDALSEILQGLT</sequence>
<keyword evidence="3 4" id="KW-0268">Exocytosis</keyword>
<dbReference type="InterPro" id="IPR016159">
    <property type="entry name" value="Cullin_repeat-like_dom_sf"/>
</dbReference>
<comment type="similarity">
    <text evidence="1 4">Belongs to the EXO70 family.</text>
</comment>
<feature type="domain" description="Exocyst complex subunit Exo70 C-terminal" evidence="6">
    <location>
        <begin position="228"/>
        <end position="685"/>
    </location>
</feature>
<gene>
    <name evidence="7" type="ORF">DSPE1174_LOCUS6355</name>
</gene>
<dbReference type="EMBL" id="HBGS01012085">
    <property type="protein sequence ID" value="CAD9390018.1"/>
    <property type="molecule type" value="Transcribed_RNA"/>
</dbReference>
<evidence type="ECO:0000256" key="5">
    <source>
        <dbReference type="SAM" id="MobiDB-lite"/>
    </source>
</evidence>
<dbReference type="GO" id="GO:0000145">
    <property type="term" value="C:exocyst"/>
    <property type="evidence" value="ECO:0007669"/>
    <property type="project" value="InterPro"/>
</dbReference>
<dbReference type="SUPFAM" id="SSF74788">
    <property type="entry name" value="Cullin repeat-like"/>
    <property type="match status" value="2"/>
</dbReference>
<dbReference type="PANTHER" id="PTHR12542">
    <property type="entry name" value="EXOCYST COMPLEX PROTEIN EXO70"/>
    <property type="match status" value="1"/>
</dbReference>
<protein>
    <recommendedName>
        <fullName evidence="4">Exocyst subunit Exo70 family protein</fullName>
    </recommendedName>
</protein>
<evidence type="ECO:0000256" key="3">
    <source>
        <dbReference type="ARBA" id="ARBA00022483"/>
    </source>
</evidence>
<dbReference type="InterPro" id="IPR004140">
    <property type="entry name" value="Exo70"/>
</dbReference>
<dbReference type="GO" id="GO:0006887">
    <property type="term" value="P:exocytosis"/>
    <property type="evidence" value="ECO:0007669"/>
    <property type="project" value="UniProtKB-KW"/>
</dbReference>
<comment type="function">
    <text evidence="4">Component of the exocyst complex.</text>
</comment>
<evidence type="ECO:0000256" key="1">
    <source>
        <dbReference type="ARBA" id="ARBA00006756"/>
    </source>
</evidence>
<reference evidence="7" key="1">
    <citation type="submission" date="2021-01" db="EMBL/GenBank/DDBJ databases">
        <authorList>
            <person name="Corre E."/>
            <person name="Pelletier E."/>
            <person name="Niang G."/>
            <person name="Scheremetjew M."/>
            <person name="Finn R."/>
            <person name="Kale V."/>
            <person name="Holt S."/>
            <person name="Cochrane G."/>
            <person name="Meng A."/>
            <person name="Brown T."/>
            <person name="Cohen L."/>
        </authorList>
    </citation>
    <scope>NUCLEOTIDE SEQUENCE</scope>
    <source>
        <strain evidence="7">CCMP1381</strain>
    </source>
</reference>
<organism evidence="7">
    <name type="scientific">Octactis speculum</name>
    <dbReference type="NCBI Taxonomy" id="3111310"/>
    <lineage>
        <taxon>Eukaryota</taxon>
        <taxon>Sar</taxon>
        <taxon>Stramenopiles</taxon>
        <taxon>Ochrophyta</taxon>
        <taxon>Dictyochophyceae</taxon>
        <taxon>Dictyochales</taxon>
        <taxon>Dictyochaceae</taxon>
        <taxon>Octactis</taxon>
    </lineage>
</organism>
<evidence type="ECO:0000256" key="2">
    <source>
        <dbReference type="ARBA" id="ARBA00022448"/>
    </source>
</evidence>
<name>A0A7S2B923_9STRA</name>
<dbReference type="AlphaFoldDB" id="A0A7S2B923"/>
<dbReference type="Pfam" id="PF03081">
    <property type="entry name" value="Exo70_C"/>
    <property type="match status" value="1"/>
</dbReference>
<dbReference type="GO" id="GO:0005546">
    <property type="term" value="F:phosphatidylinositol-4,5-bisphosphate binding"/>
    <property type="evidence" value="ECO:0007669"/>
    <property type="project" value="InterPro"/>
</dbReference>
<dbReference type="Gene3D" id="1.20.1280.170">
    <property type="entry name" value="Exocyst complex component Exo70"/>
    <property type="match status" value="1"/>
</dbReference>
<dbReference type="PANTHER" id="PTHR12542:SF41">
    <property type="entry name" value="EXOCYST COMPLEX COMPONENT 7"/>
    <property type="match status" value="1"/>
</dbReference>
<evidence type="ECO:0000313" key="7">
    <source>
        <dbReference type="EMBL" id="CAD9390018.1"/>
    </source>
</evidence>
<accession>A0A7S2B923</accession>
<proteinExistence type="inferred from homology"/>
<evidence type="ECO:0000256" key="4">
    <source>
        <dbReference type="RuleBase" id="RU365026"/>
    </source>
</evidence>